<accession>A0A7W8LR67</accession>
<dbReference type="InterPro" id="IPR046342">
    <property type="entry name" value="CBS_dom_sf"/>
</dbReference>
<proteinExistence type="predicted"/>
<dbReference type="AlphaFoldDB" id="A0A7W8LR67"/>
<evidence type="ECO:0000256" key="1">
    <source>
        <dbReference type="PROSITE-ProRule" id="PRU00703"/>
    </source>
</evidence>
<protein>
    <submittedName>
        <fullName evidence="3">CBS domain-containing protein</fullName>
    </submittedName>
</protein>
<keyword evidence="4" id="KW-1185">Reference proteome</keyword>
<evidence type="ECO:0000313" key="4">
    <source>
        <dbReference type="Proteomes" id="UP000525389"/>
    </source>
</evidence>
<evidence type="ECO:0000313" key="3">
    <source>
        <dbReference type="EMBL" id="MBB5235566.1"/>
    </source>
</evidence>
<dbReference type="RefSeq" id="WP_184030893.1">
    <property type="nucleotide sequence ID" value="NZ_JACHFN010000013.1"/>
</dbReference>
<comment type="caution">
    <text evidence="3">The sequence shown here is derived from an EMBL/GenBank/DDBJ whole genome shotgun (WGS) entry which is preliminary data.</text>
</comment>
<feature type="domain" description="CBS" evidence="2">
    <location>
        <begin position="22"/>
        <end position="78"/>
    </location>
</feature>
<dbReference type="Gene3D" id="3.10.580.10">
    <property type="entry name" value="CBS-domain"/>
    <property type="match status" value="1"/>
</dbReference>
<name>A0A7W8LR67_9DEIO</name>
<sequence length="158" mass="17338">MAGHLEGIVRTLTQDKDVYSVFRRQVTVAEADAPVGDALTVMSRDSLSQLPVYWNGVFVDLLTADTVSRWLGANVRDELVDLTVPVGEVLPHKESVEKYAFVPRSESLLGMIGAFDDHTRRGERLSAVLITQHGRATENLLGIVTAYDLPRAFEAAGE</sequence>
<dbReference type="InterPro" id="IPR000644">
    <property type="entry name" value="CBS_dom"/>
</dbReference>
<organism evidence="3 4">
    <name type="scientific">Deinococcus budaensis</name>
    <dbReference type="NCBI Taxonomy" id="1665626"/>
    <lineage>
        <taxon>Bacteria</taxon>
        <taxon>Thermotogati</taxon>
        <taxon>Deinococcota</taxon>
        <taxon>Deinococci</taxon>
        <taxon>Deinococcales</taxon>
        <taxon>Deinococcaceae</taxon>
        <taxon>Deinococcus</taxon>
    </lineage>
</organism>
<gene>
    <name evidence="3" type="ORF">HNQ09_003023</name>
</gene>
<dbReference type="SUPFAM" id="SSF54631">
    <property type="entry name" value="CBS-domain pair"/>
    <property type="match status" value="1"/>
</dbReference>
<keyword evidence="1" id="KW-0129">CBS domain</keyword>
<reference evidence="3 4" key="1">
    <citation type="submission" date="2020-08" db="EMBL/GenBank/DDBJ databases">
        <title>Genomic Encyclopedia of Type Strains, Phase IV (KMG-IV): sequencing the most valuable type-strain genomes for metagenomic binning, comparative biology and taxonomic classification.</title>
        <authorList>
            <person name="Goeker M."/>
        </authorList>
    </citation>
    <scope>NUCLEOTIDE SEQUENCE [LARGE SCALE GENOMIC DNA]</scope>
    <source>
        <strain evidence="3 4">DSM 101791</strain>
    </source>
</reference>
<evidence type="ECO:0000259" key="2">
    <source>
        <dbReference type="PROSITE" id="PS51371"/>
    </source>
</evidence>
<dbReference type="EMBL" id="JACHFN010000013">
    <property type="protein sequence ID" value="MBB5235566.1"/>
    <property type="molecule type" value="Genomic_DNA"/>
</dbReference>
<dbReference type="Proteomes" id="UP000525389">
    <property type="component" value="Unassembled WGS sequence"/>
</dbReference>
<dbReference type="PROSITE" id="PS51371">
    <property type="entry name" value="CBS"/>
    <property type="match status" value="1"/>
</dbReference>
<dbReference type="Pfam" id="PF00571">
    <property type="entry name" value="CBS"/>
    <property type="match status" value="1"/>
</dbReference>